<dbReference type="EMBL" id="BDLU01000024">
    <property type="protein sequence ID" value="GCE82549.1"/>
    <property type="molecule type" value="Genomic_DNA"/>
</dbReference>
<evidence type="ECO:0000313" key="2">
    <source>
        <dbReference type="Proteomes" id="UP000315095"/>
    </source>
</evidence>
<reference evidence="2" key="1">
    <citation type="submission" date="2017-01" db="EMBL/GenBank/DDBJ databases">
        <title>Komagataeibacter sp. MSKU9 whole genome sequencing project.</title>
        <authorList>
            <person name="Matsutani M."/>
            <person name="Naloka K."/>
            <person name="Theeragool G."/>
            <person name="Yakushi T."/>
            <person name="Matsushita K."/>
        </authorList>
    </citation>
    <scope>NUCLEOTIDE SEQUENCE [LARGE SCALE GENOMIC DNA]</scope>
    <source>
        <strain evidence="2">MSKU9</strain>
    </source>
</reference>
<protein>
    <submittedName>
        <fullName evidence="1">Uncharacterized protein</fullName>
    </submittedName>
</protein>
<evidence type="ECO:0000313" key="1">
    <source>
        <dbReference type="EMBL" id="GCE82549.1"/>
    </source>
</evidence>
<proteinExistence type="predicted"/>
<keyword evidence="2" id="KW-1185">Reference proteome</keyword>
<comment type="caution">
    <text evidence="1">The sequence shown here is derived from an EMBL/GenBank/DDBJ whole genome shotgun (WGS) entry which is preliminary data.</text>
</comment>
<organism evidence="1 2">
    <name type="scientific">Komagataeibacter diospyri</name>
    <dbReference type="NCBI Taxonomy" id="1932662"/>
    <lineage>
        <taxon>Bacteria</taxon>
        <taxon>Pseudomonadati</taxon>
        <taxon>Pseudomonadota</taxon>
        <taxon>Alphaproteobacteria</taxon>
        <taxon>Acetobacterales</taxon>
        <taxon>Acetobacteraceae</taxon>
        <taxon>Komagataeibacter</taxon>
    </lineage>
</organism>
<name>A0A4P5NM59_9PROT</name>
<accession>A0A4P5NM59</accession>
<gene>
    <name evidence="1" type="ORF">MSKU9_0690</name>
</gene>
<dbReference type="AlphaFoldDB" id="A0A4P5NM59"/>
<sequence>MNMEIGNPSSTEGCRFFHGACRSGAKLLGKEINAVYSPFHAANQFAVISPYPTCRAADAMKAPAIGRAITGIFQGGRALFCHRMAKMHHIDCGMLLIT</sequence>
<dbReference type="Proteomes" id="UP000315095">
    <property type="component" value="Unassembled WGS sequence"/>
</dbReference>